<dbReference type="Proteomes" id="UP001304769">
    <property type="component" value="Unassembled WGS sequence"/>
</dbReference>
<evidence type="ECO:0000256" key="2">
    <source>
        <dbReference type="ARBA" id="ARBA00022692"/>
    </source>
</evidence>
<proteinExistence type="predicted"/>
<evidence type="ECO:0000256" key="5">
    <source>
        <dbReference type="SAM" id="Phobius"/>
    </source>
</evidence>
<gene>
    <name evidence="7" type="ORF">SPF06_08385</name>
</gene>
<reference evidence="7 8" key="1">
    <citation type="submission" date="2023-12" db="EMBL/GenBank/DDBJ databases">
        <title>Sinomonas terricola sp. nov, isolated from litchi orchard soil in Guangdong, PR China.</title>
        <authorList>
            <person name="Jiaxin W."/>
            <person name="Yang Z."/>
            <person name="Honghui Z."/>
        </authorList>
    </citation>
    <scope>NUCLEOTIDE SEQUENCE [LARGE SCALE GENOMIC DNA]</scope>
    <source>
        <strain evidence="7 8">JGH33</strain>
    </source>
</reference>
<feature type="transmembrane region" description="Helical" evidence="5">
    <location>
        <begin position="20"/>
        <end position="39"/>
    </location>
</feature>
<comment type="subcellular location">
    <subcellularLocation>
        <location evidence="1">Membrane</location>
        <topology evidence="1">Multi-pass membrane protein</topology>
    </subcellularLocation>
</comment>
<evidence type="ECO:0000256" key="4">
    <source>
        <dbReference type="ARBA" id="ARBA00023136"/>
    </source>
</evidence>
<evidence type="ECO:0000313" key="7">
    <source>
        <dbReference type="EMBL" id="MEA5454736.1"/>
    </source>
</evidence>
<comment type="caution">
    <text evidence="7">The sequence shown here is derived from an EMBL/GenBank/DDBJ whole genome shotgun (WGS) entry which is preliminary data.</text>
</comment>
<evidence type="ECO:0000256" key="1">
    <source>
        <dbReference type="ARBA" id="ARBA00004141"/>
    </source>
</evidence>
<feature type="domain" description="Integral membrane bound transporter" evidence="6">
    <location>
        <begin position="34"/>
        <end position="151"/>
    </location>
</feature>
<name>A0ABU5T5H2_9MICC</name>
<evidence type="ECO:0000259" key="6">
    <source>
        <dbReference type="Pfam" id="PF13515"/>
    </source>
</evidence>
<protein>
    <submittedName>
        <fullName evidence="7">FUSC family protein</fullName>
    </submittedName>
</protein>
<dbReference type="EMBL" id="JAYGGQ010000005">
    <property type="protein sequence ID" value="MEA5454736.1"/>
    <property type="molecule type" value="Genomic_DNA"/>
</dbReference>
<feature type="transmembrane region" description="Helical" evidence="5">
    <location>
        <begin position="135"/>
        <end position="156"/>
    </location>
</feature>
<accession>A0ABU5T5H2</accession>
<evidence type="ECO:0000313" key="8">
    <source>
        <dbReference type="Proteomes" id="UP001304769"/>
    </source>
</evidence>
<keyword evidence="3 5" id="KW-1133">Transmembrane helix</keyword>
<organism evidence="7 8">
    <name type="scientific">Sinomonas terricola</name>
    <dbReference type="NCBI Taxonomy" id="3110330"/>
    <lineage>
        <taxon>Bacteria</taxon>
        <taxon>Bacillati</taxon>
        <taxon>Actinomycetota</taxon>
        <taxon>Actinomycetes</taxon>
        <taxon>Micrococcales</taxon>
        <taxon>Micrococcaceae</taxon>
        <taxon>Sinomonas</taxon>
    </lineage>
</organism>
<dbReference type="InterPro" id="IPR049453">
    <property type="entry name" value="Memb_transporter_dom"/>
</dbReference>
<evidence type="ECO:0000256" key="3">
    <source>
        <dbReference type="ARBA" id="ARBA00022989"/>
    </source>
</evidence>
<keyword evidence="8" id="KW-1185">Reference proteome</keyword>
<keyword evidence="4 5" id="KW-0472">Membrane</keyword>
<keyword evidence="2 5" id="KW-0812">Transmembrane</keyword>
<feature type="transmembrane region" description="Helical" evidence="5">
    <location>
        <begin position="66"/>
        <end position="87"/>
    </location>
</feature>
<sequence length="367" mass="38449">MDVKRFVASRLRRSASSFEYALRLGLCAVGAYSFAHLVLGHTTPTFAAVSALITLQFSNERRLPRAVQVAGGCTAGVILGGVLATALGRGAWQALVIVVVTVTVARILGGGPLFATQLAIQSLLVSMAPVSFDGVLATSVDSAVGGASALIAVALVPERDTRRPGRAVLRLTAALAKMLDGASQALLEGSPQKAWSALLEGRETQQLIENAARVVEQAGESAVFSPLRWSRRGYVSSLEEGVRHVDFALRGSRIFCRRLVFALEHRALDTAGRLELASLLDGLSGASIALGHELVRDSRTLRAEADGAGALAEIAAALDPEHFADCTVEGQSLVLLLRPIVADLLAAAGENRAAVLAALPALPRTDR</sequence>
<feature type="transmembrane region" description="Helical" evidence="5">
    <location>
        <begin position="94"/>
        <end position="115"/>
    </location>
</feature>
<dbReference type="RefSeq" id="WP_323278585.1">
    <property type="nucleotide sequence ID" value="NZ_JAYGGQ010000005.1"/>
</dbReference>
<dbReference type="Pfam" id="PF13515">
    <property type="entry name" value="FUSC_2"/>
    <property type="match status" value="1"/>
</dbReference>